<name>A0A5J9VVQ5_9POAL</name>
<sequence>LLCCIIDTLLCSSKSSILSPKYSARSHGNIPGTQCHHELSQNDLFKFQLVDLLFRNTWLLELLILFVGNSDLVTFLRIDDVVEKWYEDMKTKSKIPLSSII</sequence>
<keyword evidence="2" id="KW-1185">Reference proteome</keyword>
<organism evidence="1 2">
    <name type="scientific">Eragrostis curvula</name>
    <name type="common">weeping love grass</name>
    <dbReference type="NCBI Taxonomy" id="38414"/>
    <lineage>
        <taxon>Eukaryota</taxon>
        <taxon>Viridiplantae</taxon>
        <taxon>Streptophyta</taxon>
        <taxon>Embryophyta</taxon>
        <taxon>Tracheophyta</taxon>
        <taxon>Spermatophyta</taxon>
        <taxon>Magnoliopsida</taxon>
        <taxon>Liliopsida</taxon>
        <taxon>Poales</taxon>
        <taxon>Poaceae</taxon>
        <taxon>PACMAD clade</taxon>
        <taxon>Chloridoideae</taxon>
        <taxon>Eragrostideae</taxon>
        <taxon>Eragrostidinae</taxon>
        <taxon>Eragrostis</taxon>
    </lineage>
</organism>
<feature type="non-terminal residue" evidence="1">
    <location>
        <position position="1"/>
    </location>
</feature>
<dbReference type="EMBL" id="RWGY01000007">
    <property type="protein sequence ID" value="TVU39716.1"/>
    <property type="molecule type" value="Genomic_DNA"/>
</dbReference>
<dbReference type="Proteomes" id="UP000324897">
    <property type="component" value="Chromosome 4"/>
</dbReference>
<dbReference type="AlphaFoldDB" id="A0A5J9VVQ5"/>
<evidence type="ECO:0000313" key="2">
    <source>
        <dbReference type="Proteomes" id="UP000324897"/>
    </source>
</evidence>
<dbReference type="Gramene" id="TVU39716">
    <property type="protein sequence ID" value="TVU39716"/>
    <property type="gene ID" value="EJB05_13154"/>
</dbReference>
<reference evidence="1 2" key="1">
    <citation type="journal article" date="2019" name="Sci. Rep.">
        <title>A high-quality genome of Eragrostis curvula grass provides insights into Poaceae evolution and supports new strategies to enhance forage quality.</title>
        <authorList>
            <person name="Carballo J."/>
            <person name="Santos B.A.C.M."/>
            <person name="Zappacosta D."/>
            <person name="Garbus I."/>
            <person name="Selva J.P."/>
            <person name="Gallo C.A."/>
            <person name="Diaz A."/>
            <person name="Albertini E."/>
            <person name="Caccamo M."/>
            <person name="Echenique V."/>
        </authorList>
    </citation>
    <scope>NUCLEOTIDE SEQUENCE [LARGE SCALE GENOMIC DNA]</scope>
    <source>
        <strain evidence="2">cv. Victoria</strain>
        <tissue evidence="1">Leaf</tissue>
    </source>
</reference>
<comment type="caution">
    <text evidence="1">The sequence shown here is derived from an EMBL/GenBank/DDBJ whole genome shotgun (WGS) entry which is preliminary data.</text>
</comment>
<accession>A0A5J9VVQ5</accession>
<proteinExistence type="predicted"/>
<protein>
    <submittedName>
        <fullName evidence="1">Uncharacterized protein</fullName>
    </submittedName>
</protein>
<gene>
    <name evidence="1" type="ORF">EJB05_13154</name>
</gene>
<evidence type="ECO:0000313" key="1">
    <source>
        <dbReference type="EMBL" id="TVU39716.1"/>
    </source>
</evidence>